<protein>
    <submittedName>
        <fullName evidence="1">Uncharacterized protein</fullName>
    </submittedName>
</protein>
<evidence type="ECO:0000313" key="2">
    <source>
        <dbReference type="Proteomes" id="UP000011518"/>
    </source>
</evidence>
<reference evidence="2" key="1">
    <citation type="submission" date="2012-07" db="EMBL/GenBank/DDBJ databases">
        <title>Genome of the Chinese tree shrew, a rising model animal genetically related to primates.</title>
        <authorList>
            <person name="Zhang G."/>
            <person name="Fan Y."/>
            <person name="Yao Y."/>
            <person name="Huang Z."/>
        </authorList>
    </citation>
    <scope>NUCLEOTIDE SEQUENCE [LARGE SCALE GENOMIC DNA]</scope>
</reference>
<dbReference type="Proteomes" id="UP000011518">
    <property type="component" value="Unassembled WGS sequence"/>
</dbReference>
<name>L9K015_TUPCH</name>
<accession>L9K015</accession>
<dbReference type="AlphaFoldDB" id="L9K015"/>
<evidence type="ECO:0000313" key="1">
    <source>
        <dbReference type="EMBL" id="ELW56041.1"/>
    </source>
</evidence>
<proteinExistence type="predicted"/>
<gene>
    <name evidence="1" type="ORF">TREES_T100012098</name>
</gene>
<keyword evidence="2" id="KW-1185">Reference proteome</keyword>
<organism evidence="1 2">
    <name type="scientific">Tupaia chinensis</name>
    <name type="common">Chinese tree shrew</name>
    <name type="synonym">Tupaia belangeri chinensis</name>
    <dbReference type="NCBI Taxonomy" id="246437"/>
    <lineage>
        <taxon>Eukaryota</taxon>
        <taxon>Metazoa</taxon>
        <taxon>Chordata</taxon>
        <taxon>Craniata</taxon>
        <taxon>Vertebrata</taxon>
        <taxon>Euteleostomi</taxon>
        <taxon>Mammalia</taxon>
        <taxon>Eutheria</taxon>
        <taxon>Euarchontoglires</taxon>
        <taxon>Scandentia</taxon>
        <taxon>Tupaiidae</taxon>
        <taxon>Tupaia</taxon>
    </lineage>
</organism>
<reference evidence="2" key="2">
    <citation type="journal article" date="2013" name="Nat. Commun.">
        <title>Genome of the Chinese tree shrew.</title>
        <authorList>
            <person name="Fan Y."/>
            <person name="Huang Z.Y."/>
            <person name="Cao C.C."/>
            <person name="Chen C.S."/>
            <person name="Chen Y.X."/>
            <person name="Fan D.D."/>
            <person name="He J."/>
            <person name="Hou H.L."/>
            <person name="Hu L."/>
            <person name="Hu X.T."/>
            <person name="Jiang X.T."/>
            <person name="Lai R."/>
            <person name="Lang Y.S."/>
            <person name="Liang B."/>
            <person name="Liao S.G."/>
            <person name="Mu D."/>
            <person name="Ma Y.Y."/>
            <person name="Niu Y.Y."/>
            <person name="Sun X.Q."/>
            <person name="Xia J.Q."/>
            <person name="Xiao J."/>
            <person name="Xiong Z.Q."/>
            <person name="Xu L."/>
            <person name="Yang L."/>
            <person name="Zhang Y."/>
            <person name="Zhao W."/>
            <person name="Zhao X.D."/>
            <person name="Zheng Y.T."/>
            <person name="Zhou J.M."/>
            <person name="Zhu Y.B."/>
            <person name="Zhang G.J."/>
            <person name="Wang J."/>
            <person name="Yao Y.G."/>
        </authorList>
    </citation>
    <scope>NUCLEOTIDE SEQUENCE [LARGE SCALE GENOMIC DNA]</scope>
</reference>
<dbReference type="InParanoid" id="L9K015"/>
<sequence length="84" mass="9241">MTALLGDIEDVQNSGCGRLNLDSSGGVGEKQESKNQIHRAQIHRAQNGWLERAEGGRMKAKLPSKSCIFIAFKGAKIIWMDQTL</sequence>
<dbReference type="EMBL" id="KB320924">
    <property type="protein sequence ID" value="ELW56041.1"/>
    <property type="molecule type" value="Genomic_DNA"/>
</dbReference>